<evidence type="ECO:0000313" key="4">
    <source>
        <dbReference type="Proteomes" id="UP000463700"/>
    </source>
</evidence>
<protein>
    <recommendedName>
        <fullName evidence="2">Type VI secretion system IcmF C-terminal domain-containing protein</fullName>
    </recommendedName>
</protein>
<dbReference type="Proteomes" id="UP000463700">
    <property type="component" value="Unassembled WGS sequence"/>
</dbReference>
<accession>A0A6N6WPT5</accession>
<gene>
    <name evidence="3" type="ORF">FSO04_00070</name>
</gene>
<feature type="region of interest" description="Disordered" evidence="1">
    <location>
        <begin position="46"/>
        <end position="72"/>
    </location>
</feature>
<dbReference type="PANTHER" id="PTHR36153">
    <property type="entry name" value="INNER MEMBRANE PROTEIN-RELATED"/>
    <property type="match status" value="1"/>
</dbReference>
<comment type="caution">
    <text evidence="3">The sequence shown here is derived from an EMBL/GenBank/DDBJ whole genome shotgun (WGS) entry which is preliminary data.</text>
</comment>
<evidence type="ECO:0000259" key="2">
    <source>
        <dbReference type="Pfam" id="PF06744"/>
    </source>
</evidence>
<dbReference type="InterPro" id="IPR010623">
    <property type="entry name" value="IcmF_C"/>
</dbReference>
<proteinExistence type="predicted"/>
<organism evidence="3 4">
    <name type="scientific">Paraburkholderia madseniana</name>
    <dbReference type="NCBI Taxonomy" id="2599607"/>
    <lineage>
        <taxon>Bacteria</taxon>
        <taxon>Pseudomonadati</taxon>
        <taxon>Pseudomonadota</taxon>
        <taxon>Betaproteobacteria</taxon>
        <taxon>Burkholderiales</taxon>
        <taxon>Burkholderiaceae</taxon>
        <taxon>Paraburkholderia</taxon>
    </lineage>
</organism>
<dbReference type="Pfam" id="PF06744">
    <property type="entry name" value="IcmF_C"/>
    <property type="match status" value="1"/>
</dbReference>
<dbReference type="EMBL" id="VOSW01000001">
    <property type="protein sequence ID" value="KAE8761788.1"/>
    <property type="molecule type" value="Genomic_DNA"/>
</dbReference>
<reference evidence="3 4" key="1">
    <citation type="journal article" date="2020" name="Int. J. Syst. Evol. Microbiol.">
        <title>Paraburkholderia madseniana sp. nov., a phenolic acid-degrading bacterium isolated from acidic forest soil.</title>
        <authorList>
            <person name="Wilhelm R.C."/>
            <person name="Murphy S.J.L."/>
            <person name="Feriancek N.M."/>
            <person name="Karasz D.C."/>
            <person name="DeRito C.M."/>
            <person name="Newman J.D."/>
            <person name="Buckley D.H."/>
        </authorList>
    </citation>
    <scope>NUCLEOTIDE SEQUENCE [LARGE SCALE GENOMIC DNA]</scope>
    <source>
        <strain evidence="3 4">RP11</strain>
    </source>
</reference>
<name>A0A6N6WPT5_9BURK</name>
<evidence type="ECO:0000256" key="1">
    <source>
        <dbReference type="SAM" id="MobiDB-lite"/>
    </source>
</evidence>
<dbReference type="InterPro" id="IPR053156">
    <property type="entry name" value="T6SS_TssM-like"/>
</dbReference>
<dbReference type="AlphaFoldDB" id="A0A6N6WPT5"/>
<evidence type="ECO:0000313" key="3">
    <source>
        <dbReference type="EMBL" id="KAE8761788.1"/>
    </source>
</evidence>
<dbReference type="PANTHER" id="PTHR36153:SF1">
    <property type="entry name" value="TYPE VI SECRETION SYSTEM COMPONENT TSSM1"/>
    <property type="match status" value="1"/>
</dbReference>
<sequence length="270" mass="29030">MFPADPTAGHRRRLAPGVRSIVSLTQHRDPHPPRVVDGSCRGRGRASLPAKPCPPRNQHCRPALSGSERTARRAGWRYKTLPGATEPVQGPSLAPFERAKAIRDVFFTDPGQKKLAWKADITIPELDPTITGLVLDIDGQSEQYQHGPVRPFSITWPGPRGGAHAEITANPRIRPDTSTISTDGPWALLRLLSKGTLINTATRGRTRVEFDFDGRKAVLDIASAGSVANPLTGDVLRGFQCPSSMAMFSLPDSGPPVGLPPGLPVTQAVN</sequence>
<feature type="domain" description="Type VI secretion system IcmF C-terminal" evidence="2">
    <location>
        <begin position="121"/>
        <end position="223"/>
    </location>
</feature>